<dbReference type="GO" id="GO:0006412">
    <property type="term" value="P:translation"/>
    <property type="evidence" value="ECO:0007669"/>
    <property type="project" value="InterPro"/>
</dbReference>
<dbReference type="InterPro" id="IPR021131">
    <property type="entry name" value="Ribosomal_uL15/eL18"/>
</dbReference>
<dbReference type="EMBL" id="CAJPDQ010000038">
    <property type="protein sequence ID" value="CAF9931306.1"/>
    <property type="molecule type" value="Genomic_DNA"/>
</dbReference>
<dbReference type="OrthoDB" id="361383at2759"/>
<dbReference type="Proteomes" id="UP000664169">
    <property type="component" value="Unassembled WGS sequence"/>
</dbReference>
<organism evidence="6 7">
    <name type="scientific">Gomphillus americanus</name>
    <dbReference type="NCBI Taxonomy" id="1940652"/>
    <lineage>
        <taxon>Eukaryota</taxon>
        <taxon>Fungi</taxon>
        <taxon>Dikarya</taxon>
        <taxon>Ascomycota</taxon>
        <taxon>Pezizomycotina</taxon>
        <taxon>Lecanoromycetes</taxon>
        <taxon>OSLEUM clade</taxon>
        <taxon>Ostropomycetidae</taxon>
        <taxon>Ostropales</taxon>
        <taxon>Graphidaceae</taxon>
        <taxon>Gomphilloideae</taxon>
        <taxon>Gomphillus</taxon>
    </lineage>
</organism>
<evidence type="ECO:0000259" key="5">
    <source>
        <dbReference type="Pfam" id="PF00828"/>
    </source>
</evidence>
<protein>
    <recommendedName>
        <fullName evidence="5">Large ribosomal subunit protein uL15/eL18 domain-containing protein</fullName>
    </recommendedName>
</protein>
<dbReference type="AlphaFoldDB" id="A0A8H3FV64"/>
<accession>A0A8H3FV64</accession>
<keyword evidence="3" id="KW-0687">Ribonucleoprotein</keyword>
<reference evidence="6" key="1">
    <citation type="submission" date="2021-03" db="EMBL/GenBank/DDBJ databases">
        <authorList>
            <person name="Tagirdzhanova G."/>
        </authorList>
    </citation>
    <scope>NUCLEOTIDE SEQUENCE</scope>
</reference>
<dbReference type="NCBIfam" id="TIGR01071">
    <property type="entry name" value="rplO_bact"/>
    <property type="match status" value="1"/>
</dbReference>
<sequence length="311" mass="34953">MAQLACAQMPLRSLWRCRISPPSTEALRSYNQQQWRHESILGALSDIPSSYNKRIRVGRGPSSGYGKTSGRGHKGQKQHGKVPAGFEGGQTPVEKIHGERGFVNVHTKDFAIVPLTRIQSWIAQGRLASDRPITPRELIISRCVSDAKDGIKLLARSKSHDCSLNAQGPLTIPLNIVVSRASSSAIEAVEKAGGKVLTRYYTRWAMEQIVKNKMDPIQSLRSEPVDTEDMDTSKYQYRLPDATSRKAIEYYRDATHRGYLAYTVGEHEGPSLFHKPPRNITREEIEEKKRLRGTSGQVQKTKLNMDANKMW</sequence>
<dbReference type="Gene3D" id="3.100.10.10">
    <property type="match status" value="1"/>
</dbReference>
<proteinExistence type="inferred from homology"/>
<dbReference type="HAMAP" id="MF_01341">
    <property type="entry name" value="Ribosomal_uL15"/>
    <property type="match status" value="1"/>
</dbReference>
<dbReference type="SUPFAM" id="SSF52080">
    <property type="entry name" value="Ribosomal proteins L15p and L18e"/>
    <property type="match status" value="1"/>
</dbReference>
<comment type="caution">
    <text evidence="6">The sequence shown here is derived from an EMBL/GenBank/DDBJ whole genome shotgun (WGS) entry which is preliminary data.</text>
</comment>
<dbReference type="PANTHER" id="PTHR12934:SF11">
    <property type="entry name" value="LARGE RIBOSOMAL SUBUNIT PROTEIN UL15M"/>
    <property type="match status" value="1"/>
</dbReference>
<dbReference type="GO" id="GO:0003735">
    <property type="term" value="F:structural constituent of ribosome"/>
    <property type="evidence" value="ECO:0007669"/>
    <property type="project" value="InterPro"/>
</dbReference>
<feature type="compositionally biased region" description="Basic residues" evidence="4">
    <location>
        <begin position="70"/>
        <end position="80"/>
    </location>
</feature>
<evidence type="ECO:0000256" key="4">
    <source>
        <dbReference type="SAM" id="MobiDB-lite"/>
    </source>
</evidence>
<feature type="region of interest" description="Disordered" evidence="4">
    <location>
        <begin position="55"/>
        <end position="89"/>
    </location>
</feature>
<dbReference type="InterPro" id="IPR036227">
    <property type="entry name" value="Ribosomal_uL15/eL18_sf"/>
</dbReference>
<evidence type="ECO:0000256" key="2">
    <source>
        <dbReference type="ARBA" id="ARBA00022980"/>
    </source>
</evidence>
<evidence type="ECO:0000256" key="1">
    <source>
        <dbReference type="ARBA" id="ARBA00007320"/>
    </source>
</evidence>
<dbReference type="Pfam" id="PF00828">
    <property type="entry name" value="Ribosomal_L27A"/>
    <property type="match status" value="1"/>
</dbReference>
<gene>
    <name evidence="6" type="ORF">GOMPHAMPRED_005875</name>
</gene>
<evidence type="ECO:0000313" key="7">
    <source>
        <dbReference type="Proteomes" id="UP000664169"/>
    </source>
</evidence>
<dbReference type="PANTHER" id="PTHR12934">
    <property type="entry name" value="50S RIBOSOMAL PROTEIN L15"/>
    <property type="match status" value="1"/>
</dbReference>
<dbReference type="GO" id="GO:0005762">
    <property type="term" value="C:mitochondrial large ribosomal subunit"/>
    <property type="evidence" value="ECO:0007669"/>
    <property type="project" value="TreeGrafter"/>
</dbReference>
<name>A0A8H3FV64_9LECA</name>
<evidence type="ECO:0000313" key="6">
    <source>
        <dbReference type="EMBL" id="CAF9931306.1"/>
    </source>
</evidence>
<keyword evidence="2" id="KW-0689">Ribosomal protein</keyword>
<dbReference type="InterPro" id="IPR005749">
    <property type="entry name" value="Ribosomal_uL15_bac-type"/>
</dbReference>
<keyword evidence="7" id="KW-1185">Reference proteome</keyword>
<dbReference type="InterPro" id="IPR030878">
    <property type="entry name" value="Ribosomal_uL15"/>
</dbReference>
<feature type="domain" description="Large ribosomal subunit protein uL15/eL18" evidence="5">
    <location>
        <begin position="113"/>
        <end position="196"/>
    </location>
</feature>
<comment type="similarity">
    <text evidence="1">Belongs to the universal ribosomal protein uL15 family.</text>
</comment>
<evidence type="ECO:0000256" key="3">
    <source>
        <dbReference type="ARBA" id="ARBA00023274"/>
    </source>
</evidence>